<keyword evidence="6" id="KW-1185">Reference proteome</keyword>
<evidence type="ECO:0000256" key="1">
    <source>
        <dbReference type="ARBA" id="ARBA00022723"/>
    </source>
</evidence>
<keyword evidence="2" id="KW-0863">Zinc-finger</keyword>
<reference evidence="6" key="1">
    <citation type="submission" date="2016-10" db="EMBL/GenBank/DDBJ databases">
        <authorList>
            <person name="Varghese N."/>
            <person name="Submissions S."/>
        </authorList>
    </citation>
    <scope>NUCLEOTIDE SEQUENCE [LARGE SCALE GENOMIC DNA]</scope>
    <source>
        <strain evidence="6">CGMCC 1.7062</strain>
    </source>
</reference>
<evidence type="ECO:0000313" key="5">
    <source>
        <dbReference type="EMBL" id="SEG28645.1"/>
    </source>
</evidence>
<name>A0A1H5YYX9_9VIBR</name>
<dbReference type="Proteomes" id="UP000236721">
    <property type="component" value="Unassembled WGS sequence"/>
</dbReference>
<dbReference type="OrthoDB" id="9814654at2"/>
<accession>A0A1H5YYX9</accession>
<dbReference type="InterPro" id="IPR001876">
    <property type="entry name" value="Znf_RanBP2"/>
</dbReference>
<gene>
    <name evidence="5" type="ORF">SAMN04488244_11070</name>
</gene>
<dbReference type="GO" id="GO:0008270">
    <property type="term" value="F:zinc ion binding"/>
    <property type="evidence" value="ECO:0007669"/>
    <property type="project" value="UniProtKB-KW"/>
</dbReference>
<evidence type="ECO:0000259" key="4">
    <source>
        <dbReference type="PROSITE" id="PS50199"/>
    </source>
</evidence>
<organism evidence="5 6">
    <name type="scientific">Vibrio hangzhouensis</name>
    <dbReference type="NCBI Taxonomy" id="462991"/>
    <lineage>
        <taxon>Bacteria</taxon>
        <taxon>Pseudomonadati</taxon>
        <taxon>Pseudomonadota</taxon>
        <taxon>Gammaproteobacteria</taxon>
        <taxon>Vibrionales</taxon>
        <taxon>Vibrionaceae</taxon>
        <taxon>Vibrio</taxon>
    </lineage>
</organism>
<evidence type="ECO:0000256" key="2">
    <source>
        <dbReference type="ARBA" id="ARBA00022771"/>
    </source>
</evidence>
<sequence>MKVFIGSNSPETHIVQQLLSAEGVRCEVRGEGVFGLRGEVPFDEDTLPYVWLLDVEQKVLAKAIVLEWQQQSNHRGLHPEWICQVCNELNEAQFGACWNCQTPAPPKESLT</sequence>
<feature type="domain" description="RanBP2-type" evidence="4">
    <location>
        <begin position="74"/>
        <end position="106"/>
    </location>
</feature>
<evidence type="ECO:0000256" key="3">
    <source>
        <dbReference type="ARBA" id="ARBA00022833"/>
    </source>
</evidence>
<keyword evidence="3" id="KW-0862">Zinc</keyword>
<dbReference type="EMBL" id="FNVG01000010">
    <property type="protein sequence ID" value="SEG28645.1"/>
    <property type="molecule type" value="Genomic_DNA"/>
</dbReference>
<proteinExistence type="predicted"/>
<dbReference type="PROSITE" id="PS50199">
    <property type="entry name" value="ZF_RANBP2_2"/>
    <property type="match status" value="1"/>
</dbReference>
<evidence type="ECO:0000313" key="6">
    <source>
        <dbReference type="Proteomes" id="UP000236721"/>
    </source>
</evidence>
<protein>
    <recommendedName>
        <fullName evidence="4">RanBP2-type domain-containing protein</fullName>
    </recommendedName>
</protein>
<dbReference type="PROSITE" id="PS01358">
    <property type="entry name" value="ZF_RANBP2_1"/>
    <property type="match status" value="1"/>
</dbReference>
<keyword evidence="1" id="KW-0479">Metal-binding</keyword>
<dbReference type="AlphaFoldDB" id="A0A1H5YYX9"/>
<dbReference type="RefSeq" id="WP_103880538.1">
    <property type="nucleotide sequence ID" value="NZ_FNVG01000010.1"/>
</dbReference>